<feature type="region of interest" description="Disordered" evidence="5">
    <location>
        <begin position="481"/>
        <end position="509"/>
    </location>
</feature>
<dbReference type="InterPro" id="IPR021827">
    <property type="entry name" value="Nup186/Nup192/Nup205"/>
</dbReference>
<dbReference type="GO" id="GO:0044611">
    <property type="term" value="C:nuclear pore inner ring"/>
    <property type="evidence" value="ECO:0007669"/>
    <property type="project" value="TreeGrafter"/>
</dbReference>
<dbReference type="OMA" id="AYGFIEW"/>
<keyword evidence="3" id="KW-0813">Transport</keyword>
<dbReference type="VEuPathDB" id="FungiDB:DEHA2E18656g"/>
<evidence type="ECO:0000256" key="1">
    <source>
        <dbReference type="ARBA" id="ARBA00004123"/>
    </source>
</evidence>
<dbReference type="EMBL" id="CR382137">
    <property type="protein sequence ID" value="CAG88383.2"/>
    <property type="molecule type" value="Genomic_DNA"/>
</dbReference>
<dbReference type="Pfam" id="PF11894">
    <property type="entry name" value="Nup192"/>
    <property type="match status" value="1"/>
</dbReference>
<dbReference type="GO" id="GO:0017056">
    <property type="term" value="F:structural constituent of nuclear pore"/>
    <property type="evidence" value="ECO:0007669"/>
    <property type="project" value="TreeGrafter"/>
</dbReference>
<dbReference type="eggNOG" id="KOG1835">
    <property type="taxonomic scope" value="Eukaryota"/>
</dbReference>
<dbReference type="InParanoid" id="Q6BNV7"/>
<dbReference type="PANTHER" id="PTHR31344">
    <property type="entry name" value="NUCLEAR PORE COMPLEX PROTEIN NUP205"/>
    <property type="match status" value="1"/>
</dbReference>
<dbReference type="FunCoup" id="Q6BNV7">
    <property type="interactions" value="196"/>
</dbReference>
<name>Q6BNV7_DEBHA</name>
<evidence type="ECO:0000256" key="3">
    <source>
        <dbReference type="ARBA" id="ARBA00022448"/>
    </source>
</evidence>
<dbReference type="PANTHER" id="PTHR31344:SF0">
    <property type="entry name" value="NUCLEAR PORE COMPLEX PROTEIN NUP205"/>
    <property type="match status" value="1"/>
</dbReference>
<dbReference type="RefSeq" id="XP_460113.2">
    <property type="nucleotide sequence ID" value="XM_460113.2"/>
</dbReference>
<evidence type="ECO:0000256" key="4">
    <source>
        <dbReference type="ARBA" id="ARBA00023242"/>
    </source>
</evidence>
<comment type="subcellular location">
    <subcellularLocation>
        <location evidence="1">Nucleus</location>
    </subcellularLocation>
</comment>
<dbReference type="OrthoDB" id="2019644at2759"/>
<dbReference type="GeneID" id="2902246"/>
<feature type="compositionally biased region" description="Basic and acidic residues" evidence="5">
    <location>
        <begin position="481"/>
        <end position="501"/>
    </location>
</feature>
<gene>
    <name evidence="6" type="ordered locus">DEHA2E18656g</name>
</gene>
<evidence type="ECO:0000256" key="5">
    <source>
        <dbReference type="SAM" id="MobiDB-lite"/>
    </source>
</evidence>
<dbReference type="Proteomes" id="UP000000599">
    <property type="component" value="Chromosome E"/>
</dbReference>
<protein>
    <submittedName>
        <fullName evidence="6">DEHA2E18656p</fullName>
    </submittedName>
</protein>
<dbReference type="GO" id="GO:0006999">
    <property type="term" value="P:nuclear pore organization"/>
    <property type="evidence" value="ECO:0007669"/>
    <property type="project" value="TreeGrafter"/>
</dbReference>
<dbReference type="STRING" id="284592.Q6BNV7"/>
<evidence type="ECO:0000313" key="7">
    <source>
        <dbReference type="Proteomes" id="UP000000599"/>
    </source>
</evidence>
<reference evidence="6 7" key="1">
    <citation type="journal article" date="2004" name="Nature">
        <title>Genome evolution in yeasts.</title>
        <authorList>
            <consortium name="Genolevures"/>
            <person name="Dujon B."/>
            <person name="Sherman D."/>
            <person name="Fischer G."/>
            <person name="Durrens P."/>
            <person name="Casaregola S."/>
            <person name="Lafontaine I."/>
            <person name="de Montigny J."/>
            <person name="Marck C."/>
            <person name="Neuveglise C."/>
            <person name="Talla E."/>
            <person name="Goffard N."/>
            <person name="Frangeul L."/>
            <person name="Aigle M."/>
            <person name="Anthouard V."/>
            <person name="Babour A."/>
            <person name="Barbe V."/>
            <person name="Barnay S."/>
            <person name="Blanchin S."/>
            <person name="Beckerich J.M."/>
            <person name="Beyne E."/>
            <person name="Bleykasten C."/>
            <person name="Boisrame A."/>
            <person name="Boyer J."/>
            <person name="Cattolico L."/>
            <person name="Confanioleri F."/>
            <person name="de Daruvar A."/>
            <person name="Despons L."/>
            <person name="Fabre E."/>
            <person name="Fairhead C."/>
            <person name="Ferry-Dumazet H."/>
            <person name="Groppi A."/>
            <person name="Hantraye F."/>
            <person name="Hennequin C."/>
            <person name="Jauniaux N."/>
            <person name="Joyet P."/>
            <person name="Kachouri R."/>
            <person name="Kerrest A."/>
            <person name="Koszul R."/>
            <person name="Lemaire M."/>
            <person name="Lesur I."/>
            <person name="Ma L."/>
            <person name="Muller H."/>
            <person name="Nicaud J.M."/>
            <person name="Nikolski M."/>
            <person name="Oztas S."/>
            <person name="Ozier-Kalogeropoulos O."/>
            <person name="Pellenz S."/>
            <person name="Potier S."/>
            <person name="Richard G.F."/>
            <person name="Straub M.L."/>
            <person name="Suleau A."/>
            <person name="Swennene D."/>
            <person name="Tekaia F."/>
            <person name="Wesolowski-Louvel M."/>
            <person name="Westhof E."/>
            <person name="Wirth B."/>
            <person name="Zeniou-Meyer M."/>
            <person name="Zivanovic I."/>
            <person name="Bolotin-Fukuhara M."/>
            <person name="Thierry A."/>
            <person name="Bouchier C."/>
            <person name="Caudron B."/>
            <person name="Scarpelli C."/>
            <person name="Gaillardin C."/>
            <person name="Weissenbach J."/>
            <person name="Wincker P."/>
            <person name="Souciet J.L."/>
        </authorList>
    </citation>
    <scope>NUCLEOTIDE SEQUENCE [LARGE SCALE GENOMIC DNA]</scope>
    <source>
        <strain evidence="7">ATCC 36239 / CBS 767 / BCRC 21394 / JCM 1990 / NBRC 0083 / IGC 2968</strain>
    </source>
</reference>
<accession>Q6BNV7</accession>
<dbReference type="HOGENOM" id="CLU_002778_0_0_1"/>
<evidence type="ECO:0000313" key="6">
    <source>
        <dbReference type="EMBL" id="CAG88383.2"/>
    </source>
</evidence>
<keyword evidence="4" id="KW-0539">Nucleus</keyword>
<proteinExistence type="inferred from homology"/>
<organism evidence="6 7">
    <name type="scientific">Debaryomyces hansenii (strain ATCC 36239 / CBS 767 / BCRC 21394 / JCM 1990 / NBRC 0083 / IGC 2968)</name>
    <name type="common">Yeast</name>
    <name type="synonym">Torulaspora hansenii</name>
    <dbReference type="NCBI Taxonomy" id="284592"/>
    <lineage>
        <taxon>Eukaryota</taxon>
        <taxon>Fungi</taxon>
        <taxon>Dikarya</taxon>
        <taxon>Ascomycota</taxon>
        <taxon>Saccharomycotina</taxon>
        <taxon>Pichiomycetes</taxon>
        <taxon>Debaryomycetaceae</taxon>
        <taxon>Debaryomyces</taxon>
    </lineage>
</organism>
<comment type="similarity">
    <text evidence="2">Belongs to the NUP186/NUP192/NUP205 family.</text>
</comment>
<dbReference type="KEGG" id="dha:DEHA2E18656g"/>
<keyword evidence="7" id="KW-1185">Reference proteome</keyword>
<sequence length="1924" mass="219765">MYNIMTGSNTDLNWSTDIFVDCYNSIKYQDQLNLNLLSNLRNDLFHILNIPSKSDISRNKLIDESNPVKFSNGDEFRLNKEFIESSIYLSTELNIDEVLTAELLYNSTKLSYEKGTTFIDSGRLAYFTRLQLILNILGYLISSKNLHLVVNENYDEFFNNLLLSFQKVYEILEKVNDLIDKQKVTDDINNLSFINTINYIKSQLFNSHEVLGQIYFSLVDTYFERFGSLKYYEKIVDHISKTIHDNDILIVHYLPGLLRFITNLSEMPDVEVFQFHKQIVTRLSSEYDKVVSDEFVDLSKSNLKGFEMVLNFMMLTCFIPWCKQSESRTNSIDFKDDILRYIEMCISCGVTEVLLCYAADTSNYKTTELLDWSNMYDFRSLLQTNFPRLSPAKFVYTNSDDLINLVNLRPQEFENINKLLDVSNYKVSEDFNQNLLAPFFHIFFNNFISNAAIILTSLRDNEEDFLLSSINKKQLENDEKISKGDEGIDNDKDGDRHDTKKFSANKSNGNDQGIDLDEIATRSDLERFYLAFVYTYNNRQELCSLFWSNEEITNDIIGFVTWGLSNNTSPLISATFCLLLGSLTSSGDDAAIKIWEILVNNNGSATNASGTLKKDFSKISIDSIIDSLNYYIESLNENFEQDLNYQAKLQQKRQEFLFSSSFNNTDITNESDNYPLNKVLIELSEDSVVFISGFMQLISSIVGNLSSTNERSKEIKNIAFTRFSPIICSFLKFDNIITFTRSIQSSNNTFTVSNGSSNSKTTDSLNVLVNDDNRVILVNLLLNLLTDFVKNEENLTIRYKVWNIIDRWISQSMNEGDSSKANNNKYSGNFINLSNSLNGISNNIQSQSRLKYPNKRTVTMRQGFQFCLTRLSLVGNFTKLVSHLLRPLETESQKAFTTYKLLYPADLGAGYRYNNQIGIWPYVEYLLLEVFSKSDDLPNKNDQYNLQLSLGSLIERSLSEIDWVFLNDVAPNIINNLKNLDNIVDSLSSSNPITYQLFIKLHHSLAVLNYLFDEKVYKSLFNIISIGTESINENEGLSILVDKCLTILDKVLEVQDTFIHRLLPILKSEKIQSFSGSSSAGFGTSMSLALSAPKSVYDNIYYPKSIGTNGISDFYEIFLFNLASIAHFALYVSSPQLSIANSAIKILHKISLSPFFIAKVEHNSADPLLNKNRLLTVFESIDESVKIQFSFIQQIERYIEDYDDLQVKFSILQFLIDNLQQSIGEPGVSHFLLGYEIRGGNLFLNDSRSKNTLLKSLLKSLSSSLDLISEIDYNNGNIHIIDAAPAELSSKILEIFVKLCHDPISSNITLNYLRNYNLESNDLFAKLIDCQPKIDPNTIWSNAKFQGDLQDGKMNSFIQDSLAPRALLSFINHRNLILQYLSLEFLNISQQRAIIKKDSYIDLLLNGNEFLNGSPKILNFLDVLNFKFFNFEIHKYELFNGKYNLPLILEQMTKNKLSTHVLDTSVLENLYKVICKNANGQLQNKESKISFSQEVMDEGSKITEFLTKYIISIELKNVQLSCLHSWTQLIQVLVSDGDMSLTRKSNLILEIFQIILPKINDYLGQDISFSEEFISLCVLLFDLYEQESSSATQENDKVSLYIDRLIPLFKTCINGIMSSNSTPDLRSDLYVLVNKFLQKSFKNSDLIKQIIMIIKSVDSKFIDIISNDSICAEGAPRITSLLLLESLIHLTSSNKVNFILELMIKNNSLSLLVRSIKRTDEMLSHYSDSSSSKNGIDTLLYELTAFKSTLYFLIRIAQTRLGSSQLIQNEIFSIIKQCKFLSIDPDLGLDLKINELSGNNKSIYISLSLDTPISLIDVNKHHTSEKDNKISFFEFLVPIFQLISAVLLSMGPSYKPSIIQAKDLLHHFDRLVVGVMKRDVLIENTQIQSQKYQEDSISYVGLKDLVQLIVLLDSLVNYESNDKN</sequence>
<evidence type="ECO:0000256" key="2">
    <source>
        <dbReference type="ARBA" id="ARBA00005892"/>
    </source>
</evidence>